<organism evidence="2 3">
    <name type="scientific">Mycolicibacterium smegmatis (strain ATCC 700084 / mc(2)155)</name>
    <name type="common">Mycobacterium smegmatis</name>
    <dbReference type="NCBI Taxonomy" id="246196"/>
    <lineage>
        <taxon>Bacteria</taxon>
        <taxon>Bacillati</taxon>
        <taxon>Actinomycetota</taxon>
        <taxon>Actinomycetes</taxon>
        <taxon>Mycobacteriales</taxon>
        <taxon>Mycobacteriaceae</taxon>
        <taxon>Mycolicibacterium</taxon>
    </lineage>
</organism>
<gene>
    <name evidence="2" type="ordered locus">MSMEG_4895</name>
</gene>
<evidence type="ECO:0000313" key="2">
    <source>
        <dbReference type="EMBL" id="ABK70877.1"/>
    </source>
</evidence>
<protein>
    <submittedName>
        <fullName evidence="2">Uncharacterized protein</fullName>
    </submittedName>
</protein>
<sequence>MGDSAARRNPTHCIHTNSRSKYRPRRMIMTVITGHASI</sequence>
<evidence type="ECO:0000313" key="3">
    <source>
        <dbReference type="Proteomes" id="UP000000757"/>
    </source>
</evidence>
<proteinExistence type="predicted"/>
<evidence type="ECO:0000256" key="1">
    <source>
        <dbReference type="SAM" id="MobiDB-lite"/>
    </source>
</evidence>
<accession>A0R1W3</accession>
<keyword evidence="3" id="KW-1185">Reference proteome</keyword>
<reference evidence="2 3" key="1">
    <citation type="submission" date="2006-10" db="EMBL/GenBank/DDBJ databases">
        <authorList>
            <person name="Fleischmann R.D."/>
            <person name="Dodson R.J."/>
            <person name="Haft D.H."/>
            <person name="Merkel J.S."/>
            <person name="Nelson W.C."/>
            <person name="Fraser C.M."/>
        </authorList>
    </citation>
    <scope>NUCLEOTIDE SEQUENCE [LARGE SCALE GENOMIC DNA]</scope>
    <source>
        <strain evidence="3">ATCC 700084 / mc(2)155</strain>
    </source>
</reference>
<dbReference type="Proteomes" id="UP000000757">
    <property type="component" value="Chromosome"/>
</dbReference>
<dbReference type="PATRIC" id="fig|246196.19.peg.4777"/>
<dbReference type="KEGG" id="msb:LJ00_24205"/>
<dbReference type="AlphaFoldDB" id="A0R1W3"/>
<dbReference type="EMBL" id="CP000480">
    <property type="protein sequence ID" value="ABK70877.1"/>
    <property type="molecule type" value="Genomic_DNA"/>
</dbReference>
<feature type="region of interest" description="Disordered" evidence="1">
    <location>
        <begin position="1"/>
        <end position="20"/>
    </location>
</feature>
<name>A0R1W3_MYCS2</name>
<dbReference type="KEGG" id="msm:MSMEG_4895"/>